<reference evidence="1 2" key="1">
    <citation type="submission" date="2021-08" db="EMBL/GenBank/DDBJ databases">
        <title>Draft Genome Sequence of Phanerochaete sordida strain YK-624.</title>
        <authorList>
            <person name="Mori T."/>
            <person name="Dohra H."/>
            <person name="Suzuki T."/>
            <person name="Kawagishi H."/>
            <person name="Hirai H."/>
        </authorList>
    </citation>
    <scope>NUCLEOTIDE SEQUENCE [LARGE SCALE GENOMIC DNA]</scope>
    <source>
        <strain evidence="1 2">YK-624</strain>
    </source>
</reference>
<sequence>MRSCGHEADPSDCSCARCCDLLARHRVILYLRAEGCRSGGNIAARPDSARRLLLLRTPAQPGRRSRP</sequence>
<dbReference type="Proteomes" id="UP000703269">
    <property type="component" value="Unassembled WGS sequence"/>
</dbReference>
<dbReference type="EMBL" id="BPQB01000015">
    <property type="protein sequence ID" value="GJE90068.1"/>
    <property type="molecule type" value="Genomic_DNA"/>
</dbReference>
<comment type="caution">
    <text evidence="1">The sequence shown here is derived from an EMBL/GenBank/DDBJ whole genome shotgun (WGS) entry which is preliminary data.</text>
</comment>
<evidence type="ECO:0000313" key="2">
    <source>
        <dbReference type="Proteomes" id="UP000703269"/>
    </source>
</evidence>
<accession>A0A9P3G855</accession>
<gene>
    <name evidence="1" type="ORF">PsYK624_061910</name>
</gene>
<evidence type="ECO:0000313" key="1">
    <source>
        <dbReference type="EMBL" id="GJE90068.1"/>
    </source>
</evidence>
<keyword evidence="2" id="KW-1185">Reference proteome</keyword>
<proteinExistence type="predicted"/>
<protein>
    <submittedName>
        <fullName evidence="1">Uncharacterized protein</fullName>
    </submittedName>
</protein>
<name>A0A9P3G855_9APHY</name>
<dbReference type="AlphaFoldDB" id="A0A9P3G855"/>
<organism evidence="1 2">
    <name type="scientific">Phanerochaete sordida</name>
    <dbReference type="NCBI Taxonomy" id="48140"/>
    <lineage>
        <taxon>Eukaryota</taxon>
        <taxon>Fungi</taxon>
        <taxon>Dikarya</taxon>
        <taxon>Basidiomycota</taxon>
        <taxon>Agaricomycotina</taxon>
        <taxon>Agaricomycetes</taxon>
        <taxon>Polyporales</taxon>
        <taxon>Phanerochaetaceae</taxon>
        <taxon>Phanerochaete</taxon>
    </lineage>
</organism>